<accession>A0AAD7T5Q2</accession>
<dbReference type="Proteomes" id="UP001221898">
    <property type="component" value="Unassembled WGS sequence"/>
</dbReference>
<reference evidence="2" key="1">
    <citation type="journal article" date="2023" name="Science">
        <title>Genome structures resolve the early diversification of teleost fishes.</title>
        <authorList>
            <person name="Parey E."/>
            <person name="Louis A."/>
            <person name="Montfort J."/>
            <person name="Bouchez O."/>
            <person name="Roques C."/>
            <person name="Iampietro C."/>
            <person name="Lluch J."/>
            <person name="Castinel A."/>
            <person name="Donnadieu C."/>
            <person name="Desvignes T."/>
            <person name="Floi Bucao C."/>
            <person name="Jouanno E."/>
            <person name="Wen M."/>
            <person name="Mejri S."/>
            <person name="Dirks R."/>
            <person name="Jansen H."/>
            <person name="Henkel C."/>
            <person name="Chen W.J."/>
            <person name="Zahm M."/>
            <person name="Cabau C."/>
            <person name="Klopp C."/>
            <person name="Thompson A.W."/>
            <person name="Robinson-Rechavi M."/>
            <person name="Braasch I."/>
            <person name="Lecointre G."/>
            <person name="Bobe J."/>
            <person name="Postlethwait J.H."/>
            <person name="Berthelot C."/>
            <person name="Roest Crollius H."/>
            <person name="Guiguen Y."/>
        </authorList>
    </citation>
    <scope>NUCLEOTIDE SEQUENCE</scope>
    <source>
        <strain evidence="2">NC1722</strain>
    </source>
</reference>
<feature type="region of interest" description="Disordered" evidence="1">
    <location>
        <begin position="115"/>
        <end position="139"/>
    </location>
</feature>
<comment type="caution">
    <text evidence="2">The sequence shown here is derived from an EMBL/GenBank/DDBJ whole genome shotgun (WGS) entry which is preliminary data.</text>
</comment>
<evidence type="ECO:0000256" key="1">
    <source>
        <dbReference type="SAM" id="MobiDB-lite"/>
    </source>
</evidence>
<keyword evidence="3" id="KW-1185">Reference proteome</keyword>
<evidence type="ECO:0000313" key="3">
    <source>
        <dbReference type="Proteomes" id="UP001221898"/>
    </source>
</evidence>
<protein>
    <submittedName>
        <fullName evidence="2">Uncharacterized protein</fullName>
    </submittedName>
</protein>
<proteinExistence type="predicted"/>
<organism evidence="2 3">
    <name type="scientific">Aldrovandia affinis</name>
    <dbReference type="NCBI Taxonomy" id="143900"/>
    <lineage>
        <taxon>Eukaryota</taxon>
        <taxon>Metazoa</taxon>
        <taxon>Chordata</taxon>
        <taxon>Craniata</taxon>
        <taxon>Vertebrata</taxon>
        <taxon>Euteleostomi</taxon>
        <taxon>Actinopterygii</taxon>
        <taxon>Neopterygii</taxon>
        <taxon>Teleostei</taxon>
        <taxon>Notacanthiformes</taxon>
        <taxon>Halosauridae</taxon>
        <taxon>Aldrovandia</taxon>
    </lineage>
</organism>
<evidence type="ECO:0000313" key="2">
    <source>
        <dbReference type="EMBL" id="KAJ8414292.1"/>
    </source>
</evidence>
<dbReference type="EMBL" id="JAINUG010000013">
    <property type="protein sequence ID" value="KAJ8414292.1"/>
    <property type="molecule type" value="Genomic_DNA"/>
</dbReference>
<gene>
    <name evidence="2" type="ORF">AAFF_G00051620</name>
</gene>
<dbReference type="AlphaFoldDB" id="A0AAD7T5Q2"/>
<feature type="compositionally biased region" description="Polar residues" evidence="1">
    <location>
        <begin position="115"/>
        <end position="130"/>
    </location>
</feature>
<name>A0AAD7T5Q2_9TELE</name>
<sequence length="160" mass="17238">MRLSLPHSLHVSHGNTLATVNAHVCAQVPAVSAAPVGDGKAGVFPPPVGLCETAWEWRRKQRLATKTNTVQDDDAGFLSHSSIKKRKPSEVFLKSPSIFASVRFLFVEEGASENKGLSGTRRSWVSQRSATGGEPLENPGIRQEVAAKIRGALAAKRQPF</sequence>